<dbReference type="AlphaFoldDB" id="A0A9D3V9E8"/>
<dbReference type="EMBL" id="JAIQCV010000008">
    <property type="protein sequence ID" value="KAH1074570.1"/>
    <property type="molecule type" value="Genomic_DNA"/>
</dbReference>
<sequence>MRAGNMKMATLANYFDIGVHLDDVRMNLEVVKYCATVLFLESSFLDILMGNPQGSLILPSSDVGKSYPEQPSLNMYTLSSSPTSKNVPNLSPAGVGNSEHYPRRSHATHHIGGANVDMSNPVQPDPLNIGLLRNEIKIEALQSDVTMEEKT</sequence>
<reference evidence="1 2" key="1">
    <citation type="journal article" date="2021" name="Plant Biotechnol. J.">
        <title>Multi-omics assisted identification of the key and species-specific regulatory components of drought-tolerant mechanisms in Gossypium stocksii.</title>
        <authorList>
            <person name="Yu D."/>
            <person name="Ke L."/>
            <person name="Zhang D."/>
            <person name="Wu Y."/>
            <person name="Sun Y."/>
            <person name="Mei J."/>
            <person name="Sun J."/>
            <person name="Sun Y."/>
        </authorList>
    </citation>
    <scope>NUCLEOTIDE SEQUENCE [LARGE SCALE GENOMIC DNA]</scope>
    <source>
        <strain evidence="2">cv. E1</strain>
        <tissue evidence="1">Leaf</tissue>
    </source>
</reference>
<organism evidence="1 2">
    <name type="scientific">Gossypium stocksii</name>
    <dbReference type="NCBI Taxonomy" id="47602"/>
    <lineage>
        <taxon>Eukaryota</taxon>
        <taxon>Viridiplantae</taxon>
        <taxon>Streptophyta</taxon>
        <taxon>Embryophyta</taxon>
        <taxon>Tracheophyta</taxon>
        <taxon>Spermatophyta</taxon>
        <taxon>Magnoliopsida</taxon>
        <taxon>eudicotyledons</taxon>
        <taxon>Gunneridae</taxon>
        <taxon>Pentapetalae</taxon>
        <taxon>rosids</taxon>
        <taxon>malvids</taxon>
        <taxon>Malvales</taxon>
        <taxon>Malvaceae</taxon>
        <taxon>Malvoideae</taxon>
        <taxon>Gossypium</taxon>
    </lineage>
</organism>
<dbReference type="Proteomes" id="UP000828251">
    <property type="component" value="Unassembled WGS sequence"/>
</dbReference>
<evidence type="ECO:0000313" key="1">
    <source>
        <dbReference type="EMBL" id="KAH1074570.1"/>
    </source>
</evidence>
<comment type="caution">
    <text evidence="1">The sequence shown here is derived from an EMBL/GenBank/DDBJ whole genome shotgun (WGS) entry which is preliminary data.</text>
</comment>
<evidence type="ECO:0000313" key="2">
    <source>
        <dbReference type="Proteomes" id="UP000828251"/>
    </source>
</evidence>
<name>A0A9D3V9E8_9ROSI</name>
<keyword evidence="2" id="KW-1185">Reference proteome</keyword>
<dbReference type="OrthoDB" id="967807at2759"/>
<accession>A0A9D3V9E8</accession>
<protein>
    <submittedName>
        <fullName evidence="1">Uncharacterized protein</fullName>
    </submittedName>
</protein>
<gene>
    <name evidence="1" type="ORF">J1N35_026898</name>
</gene>
<proteinExistence type="predicted"/>